<dbReference type="InterPro" id="IPR014729">
    <property type="entry name" value="Rossmann-like_a/b/a_fold"/>
</dbReference>
<dbReference type="PRINTS" id="PR00147">
    <property type="entry name" value="DNAPHOTLYASE"/>
</dbReference>
<feature type="site" description="Electron transfer via tryptophanyl radical" evidence="9">
    <location>
        <position position="360"/>
    </location>
</feature>
<keyword evidence="6 10" id="KW-0157">Chromophore</keyword>
<dbReference type="Gene3D" id="1.25.40.80">
    <property type="match status" value="1"/>
</dbReference>
<dbReference type="InterPro" id="IPR002081">
    <property type="entry name" value="Cryptochrome/DNA_photolyase_1"/>
</dbReference>
<dbReference type="Pfam" id="PF03441">
    <property type="entry name" value="FAD_binding_7"/>
    <property type="match status" value="1"/>
</dbReference>
<comment type="cofactor">
    <cofactor evidence="1">
        <name>(6R)-5,10-methylene-5,6,7,8-tetrahydrofolate</name>
        <dbReference type="ChEBI" id="CHEBI:15636"/>
    </cofactor>
</comment>
<dbReference type="PROSITE" id="PS51645">
    <property type="entry name" value="PHR_CRY_ALPHA_BETA"/>
    <property type="match status" value="1"/>
</dbReference>
<evidence type="ECO:0000313" key="13">
    <source>
        <dbReference type="Proteomes" id="UP000557688"/>
    </source>
</evidence>
<dbReference type="GO" id="GO:0000719">
    <property type="term" value="P:photoreactive repair"/>
    <property type="evidence" value="ECO:0007669"/>
    <property type="project" value="UniProtKB-ARBA"/>
</dbReference>
<dbReference type="InterPro" id="IPR005101">
    <property type="entry name" value="Cryptochr/Photolyase_FAD-bd"/>
</dbReference>
<evidence type="ECO:0000259" key="11">
    <source>
        <dbReference type="PROSITE" id="PS51645"/>
    </source>
</evidence>
<sequence length="484" mass="53239">MAGRRTGQADDSERPVLVWFRDDLRLADHPALHAAASAGTVAALYVLDPAQGGGAQMWWLHHSLDAFARDLARHGVRLILRRGRAGDIVPEVAKSVGAASVQAIVSPLPWLREADRGVGARLEVPLQLHVGGSLVDLSQVRAGSGRPYTVYSPFARAILKSGPPPAPLPVPVLRAAEVGAVASDQLDDWGLLPKRPDWAGGLRGMWTPGERGAAARLEAFLEDGLEGYDRARDMAGDENGTSHLSPHLRWGEISPRQVWHALGDRQGSDAQRFRAELLWRDFAANLLMQRPELPERALRAEFERLPWRRDAGALADWQRGRSGIPIVDAGMRQLWHTGWMHNRVRMIVASWLTKHLLIDWRGGAAWFLDTLVDGDLASNSANWQWVAGCGTEAQPFFRIFNPLTQARKFDADGAYVREWVPELAKLPDRWLHQPWAAPEAVLGAAGVRLGEDYPRPAIGLDEGRNRALAAFGRHVKGHARAAAA</sequence>
<evidence type="ECO:0000256" key="7">
    <source>
        <dbReference type="ARBA" id="ARBA00033999"/>
    </source>
</evidence>
<dbReference type="Gene3D" id="1.10.579.10">
    <property type="entry name" value="DNA Cyclobutane Dipyrimidine Photolyase, subunit A, domain 3"/>
    <property type="match status" value="1"/>
</dbReference>
<reference evidence="12 13" key="1">
    <citation type="submission" date="2020-08" db="EMBL/GenBank/DDBJ databases">
        <title>Genomic Encyclopedia of Type Strains, Phase III (KMG-III): the genomes of soil and plant-associated and newly described type strains.</title>
        <authorList>
            <person name="Whitman W."/>
        </authorList>
    </citation>
    <scope>NUCLEOTIDE SEQUENCE [LARGE SCALE GENOMIC DNA]</scope>
    <source>
        <strain evidence="12 13">CECT 8088</strain>
    </source>
</reference>
<feature type="binding site" evidence="8">
    <location>
        <position position="273"/>
    </location>
    <ligand>
        <name>FAD</name>
        <dbReference type="ChEBI" id="CHEBI:57692"/>
    </ligand>
</feature>
<comment type="cofactor">
    <cofactor evidence="8">
        <name>FAD</name>
        <dbReference type="ChEBI" id="CHEBI:57692"/>
    </cofactor>
    <text evidence="8">Binds 1 FAD per subunit.</text>
</comment>
<dbReference type="Pfam" id="PF00875">
    <property type="entry name" value="DNA_photolyase"/>
    <property type="match status" value="1"/>
</dbReference>
<evidence type="ECO:0000256" key="8">
    <source>
        <dbReference type="PIRSR" id="PIRSR602081-1"/>
    </source>
</evidence>
<feature type="site" description="Electron transfer via tryptophanyl radical" evidence="9">
    <location>
        <position position="383"/>
    </location>
</feature>
<evidence type="ECO:0000256" key="9">
    <source>
        <dbReference type="PIRSR" id="PIRSR602081-2"/>
    </source>
</evidence>
<protein>
    <recommendedName>
        <fullName evidence="3">Deoxyribodipyrimidine photo-lyase</fullName>
        <ecNumber evidence="2">4.1.99.3</ecNumber>
    </recommendedName>
</protein>
<keyword evidence="13" id="KW-1185">Reference proteome</keyword>
<evidence type="ECO:0000313" key="12">
    <source>
        <dbReference type="EMBL" id="MBB3175033.1"/>
    </source>
</evidence>
<dbReference type="InterPro" id="IPR006050">
    <property type="entry name" value="DNA_photolyase_N"/>
</dbReference>
<keyword evidence="12" id="KW-0456">Lyase</keyword>
<dbReference type="SUPFAM" id="SSF52425">
    <property type="entry name" value="Cryptochrome/photolyase, N-terminal domain"/>
    <property type="match status" value="1"/>
</dbReference>
<dbReference type="InterPro" id="IPR036134">
    <property type="entry name" value="Crypto/Photolyase_FAD-like_sf"/>
</dbReference>
<evidence type="ECO:0000256" key="4">
    <source>
        <dbReference type="ARBA" id="ARBA00022630"/>
    </source>
</evidence>
<comment type="similarity">
    <text evidence="10">Belongs to the DNA photolyase family.</text>
</comment>
<evidence type="ECO:0000256" key="5">
    <source>
        <dbReference type="ARBA" id="ARBA00022827"/>
    </source>
</evidence>
<gene>
    <name evidence="12" type="ORF">FHR90_002880</name>
</gene>
<dbReference type="GO" id="GO:0003677">
    <property type="term" value="F:DNA binding"/>
    <property type="evidence" value="ECO:0007669"/>
    <property type="project" value="TreeGrafter"/>
</dbReference>
<dbReference type="Gene3D" id="3.40.50.620">
    <property type="entry name" value="HUPs"/>
    <property type="match status" value="1"/>
</dbReference>
<evidence type="ECO:0000256" key="1">
    <source>
        <dbReference type="ARBA" id="ARBA00001932"/>
    </source>
</evidence>
<dbReference type="GO" id="GO:0009416">
    <property type="term" value="P:response to light stimulus"/>
    <property type="evidence" value="ECO:0007669"/>
    <property type="project" value="TreeGrafter"/>
</dbReference>
<dbReference type="GO" id="GO:0003904">
    <property type="term" value="F:deoxyribodipyrimidine photo-lyase activity"/>
    <property type="evidence" value="ECO:0007669"/>
    <property type="project" value="UniProtKB-EC"/>
</dbReference>
<accession>A0A839V2P7</accession>
<dbReference type="PANTHER" id="PTHR11455">
    <property type="entry name" value="CRYPTOCHROME"/>
    <property type="match status" value="1"/>
</dbReference>
<comment type="caution">
    <text evidence="12">The sequence shown here is derived from an EMBL/GenBank/DDBJ whole genome shotgun (WGS) entry which is preliminary data.</text>
</comment>
<feature type="binding site" evidence="8">
    <location>
        <begin position="241"/>
        <end position="245"/>
    </location>
    <ligand>
        <name>FAD</name>
        <dbReference type="ChEBI" id="CHEBI:57692"/>
    </ligand>
</feature>
<dbReference type="SUPFAM" id="SSF48173">
    <property type="entry name" value="Cryptochrome/photolyase FAD-binding domain"/>
    <property type="match status" value="1"/>
</dbReference>
<dbReference type="PANTHER" id="PTHR11455:SF9">
    <property type="entry name" value="CRYPTOCHROME CIRCADIAN CLOCK 5 ISOFORM X1"/>
    <property type="match status" value="1"/>
</dbReference>
<dbReference type="InterPro" id="IPR036155">
    <property type="entry name" value="Crypto/Photolyase_N_sf"/>
</dbReference>
<feature type="binding site" evidence="8">
    <location>
        <position position="228"/>
    </location>
    <ligand>
        <name>FAD</name>
        <dbReference type="ChEBI" id="CHEBI:57692"/>
    </ligand>
</feature>
<dbReference type="GO" id="GO:0071949">
    <property type="term" value="F:FAD binding"/>
    <property type="evidence" value="ECO:0007669"/>
    <property type="project" value="TreeGrafter"/>
</dbReference>
<dbReference type="AlphaFoldDB" id="A0A839V2P7"/>
<evidence type="ECO:0000256" key="10">
    <source>
        <dbReference type="RuleBase" id="RU004182"/>
    </source>
</evidence>
<proteinExistence type="inferred from homology"/>
<feature type="site" description="Electron transfer via tryptophanyl radical" evidence="9">
    <location>
        <position position="307"/>
    </location>
</feature>
<name>A0A839V2P7_9PROT</name>
<organism evidence="12 13">
    <name type="scientific">Endobacter medicaginis</name>
    <dbReference type="NCBI Taxonomy" id="1181271"/>
    <lineage>
        <taxon>Bacteria</taxon>
        <taxon>Pseudomonadati</taxon>
        <taxon>Pseudomonadota</taxon>
        <taxon>Alphaproteobacteria</taxon>
        <taxon>Acetobacterales</taxon>
        <taxon>Acetobacteraceae</taxon>
        <taxon>Endobacter</taxon>
    </lineage>
</organism>
<evidence type="ECO:0000256" key="2">
    <source>
        <dbReference type="ARBA" id="ARBA00013149"/>
    </source>
</evidence>
<evidence type="ECO:0000256" key="6">
    <source>
        <dbReference type="ARBA" id="ARBA00022991"/>
    </source>
</evidence>
<feature type="domain" description="Photolyase/cryptochrome alpha/beta" evidence="11">
    <location>
        <begin position="14"/>
        <end position="134"/>
    </location>
</feature>
<evidence type="ECO:0000256" key="3">
    <source>
        <dbReference type="ARBA" id="ARBA00014046"/>
    </source>
</evidence>
<keyword evidence="4 8" id="KW-0285">Flavoprotein</keyword>
<dbReference type="EC" id="4.1.99.3" evidence="2"/>
<dbReference type="EMBL" id="JACHXV010000016">
    <property type="protein sequence ID" value="MBB3175033.1"/>
    <property type="molecule type" value="Genomic_DNA"/>
</dbReference>
<dbReference type="Proteomes" id="UP000557688">
    <property type="component" value="Unassembled WGS sequence"/>
</dbReference>
<dbReference type="RefSeq" id="WP_183275441.1">
    <property type="nucleotide sequence ID" value="NZ_JACHXV010000016.1"/>
</dbReference>
<feature type="binding site" evidence="8">
    <location>
        <begin position="373"/>
        <end position="375"/>
    </location>
    <ligand>
        <name>FAD</name>
        <dbReference type="ChEBI" id="CHEBI:57692"/>
    </ligand>
</feature>
<keyword evidence="5 8" id="KW-0274">FAD</keyword>
<dbReference type="FunFam" id="1.10.579.10:FF:000003">
    <property type="entry name" value="Deoxyribodipyrimidine photo-lyase"/>
    <property type="match status" value="1"/>
</dbReference>
<comment type="catalytic activity">
    <reaction evidence="7">
        <text>cyclobutadipyrimidine (in DNA) = 2 pyrimidine residues (in DNA).</text>
        <dbReference type="EC" id="4.1.99.3"/>
    </reaction>
</comment>